<organism evidence="3 4">
    <name type="scientific">Kibdelosporangium banguiense</name>
    <dbReference type="NCBI Taxonomy" id="1365924"/>
    <lineage>
        <taxon>Bacteria</taxon>
        <taxon>Bacillati</taxon>
        <taxon>Actinomycetota</taxon>
        <taxon>Actinomycetes</taxon>
        <taxon>Pseudonocardiales</taxon>
        <taxon>Pseudonocardiaceae</taxon>
        <taxon>Kibdelosporangium</taxon>
    </lineage>
</organism>
<proteinExistence type="predicted"/>
<dbReference type="InterPro" id="IPR012334">
    <property type="entry name" value="Pectin_lyas_fold"/>
</dbReference>
<dbReference type="SUPFAM" id="SSF51126">
    <property type="entry name" value="Pectin lyase-like"/>
    <property type="match status" value="1"/>
</dbReference>
<dbReference type="SMART" id="SM00710">
    <property type="entry name" value="PbH1"/>
    <property type="match status" value="6"/>
</dbReference>
<dbReference type="InterPro" id="IPR011050">
    <property type="entry name" value="Pectin_lyase_fold/virulence"/>
</dbReference>
<dbReference type="Gene3D" id="2.160.20.10">
    <property type="entry name" value="Single-stranded right-handed beta-helix, Pectin lyase-like"/>
    <property type="match status" value="1"/>
</dbReference>
<evidence type="ECO:0000256" key="1">
    <source>
        <dbReference type="SAM" id="SignalP"/>
    </source>
</evidence>
<evidence type="ECO:0000313" key="3">
    <source>
        <dbReference type="EMBL" id="MBP2325896.1"/>
    </source>
</evidence>
<feature type="signal peptide" evidence="1">
    <location>
        <begin position="1"/>
        <end position="19"/>
    </location>
</feature>
<gene>
    <name evidence="3" type="ORF">JOF56_006281</name>
</gene>
<accession>A0ABS4TNB2</accession>
<dbReference type="InterPro" id="IPR006626">
    <property type="entry name" value="PbH1"/>
</dbReference>
<evidence type="ECO:0000313" key="4">
    <source>
        <dbReference type="Proteomes" id="UP001519332"/>
    </source>
</evidence>
<keyword evidence="1" id="KW-0732">Signal</keyword>
<dbReference type="RefSeq" id="WP_209643030.1">
    <property type="nucleotide sequence ID" value="NZ_JAGINW010000001.1"/>
</dbReference>
<keyword evidence="4" id="KW-1185">Reference proteome</keyword>
<feature type="domain" description="Right handed beta helix" evidence="2">
    <location>
        <begin position="200"/>
        <end position="342"/>
    </location>
</feature>
<sequence length="358" mass="36834">MTSLVALTVLLVSSAPTIGQPGIASAPAACKNTTTDDETINNAIAASVPGAEIVITGTCLIDKPIRLLGDRTYRGENRTGTVIRQANGANLDAMLASDTYLDNATFTGGPFTIKSLTLIGNSAANPTARDVLVVRSWQTVVEDLVIEEAKRHALRVTSLSANGTKLTNTQVNGRISGNHIAASGGRGIFVEDPDPGNSVTDWQLNDNWIEKSGSDAIALDNSAGWVVRGNHVYEVGGAGIRASRMYGTTIADNYIEDFTGVGLQVTVQGDTASTISGNKIFQLLGSTAASTYLATSVNYDTANLAIVGNAIRGNGSGIGLDLQKGPGTALVATSTGNVVTGVTTPRRVGTGVTVSAGV</sequence>
<protein>
    <recommendedName>
        <fullName evidence="2">Right handed beta helix domain-containing protein</fullName>
    </recommendedName>
</protein>
<reference evidence="3 4" key="1">
    <citation type="submission" date="2021-03" db="EMBL/GenBank/DDBJ databases">
        <title>Sequencing the genomes of 1000 actinobacteria strains.</title>
        <authorList>
            <person name="Klenk H.-P."/>
        </authorList>
    </citation>
    <scope>NUCLEOTIDE SEQUENCE [LARGE SCALE GENOMIC DNA]</scope>
    <source>
        <strain evidence="3 4">DSM 46670</strain>
    </source>
</reference>
<dbReference type="Pfam" id="PF13229">
    <property type="entry name" value="Beta_helix"/>
    <property type="match status" value="1"/>
</dbReference>
<name>A0ABS4TNB2_9PSEU</name>
<evidence type="ECO:0000259" key="2">
    <source>
        <dbReference type="Pfam" id="PF13229"/>
    </source>
</evidence>
<dbReference type="Proteomes" id="UP001519332">
    <property type="component" value="Unassembled WGS sequence"/>
</dbReference>
<dbReference type="InterPro" id="IPR039448">
    <property type="entry name" value="Beta_helix"/>
</dbReference>
<dbReference type="EMBL" id="JAGINW010000001">
    <property type="protein sequence ID" value="MBP2325896.1"/>
    <property type="molecule type" value="Genomic_DNA"/>
</dbReference>
<comment type="caution">
    <text evidence="3">The sequence shown here is derived from an EMBL/GenBank/DDBJ whole genome shotgun (WGS) entry which is preliminary data.</text>
</comment>
<feature type="chain" id="PRO_5046976467" description="Right handed beta helix domain-containing protein" evidence="1">
    <location>
        <begin position="20"/>
        <end position="358"/>
    </location>
</feature>